<evidence type="ECO:0000256" key="8">
    <source>
        <dbReference type="SAM" id="SignalP"/>
    </source>
</evidence>
<dbReference type="AlphaFoldDB" id="A0A5B9EF56"/>
<feature type="region of interest" description="Disordered" evidence="7">
    <location>
        <begin position="165"/>
        <end position="184"/>
    </location>
</feature>
<dbReference type="InterPro" id="IPR012338">
    <property type="entry name" value="Beta-lactam/transpept-like"/>
</dbReference>
<dbReference type="GO" id="GO:0008800">
    <property type="term" value="F:beta-lactamase activity"/>
    <property type="evidence" value="ECO:0007669"/>
    <property type="project" value="UniProtKB-UniRule"/>
</dbReference>
<feature type="signal peptide" evidence="8">
    <location>
        <begin position="1"/>
        <end position="23"/>
    </location>
</feature>
<proteinExistence type="inferred from homology"/>
<name>A0A5B9EF56_9BACT</name>
<dbReference type="GO" id="GO:0030655">
    <property type="term" value="P:beta-lactam antibiotic catabolic process"/>
    <property type="evidence" value="ECO:0007669"/>
    <property type="project" value="InterPro"/>
</dbReference>
<accession>A0A5B9EF56</accession>
<evidence type="ECO:0000256" key="2">
    <source>
        <dbReference type="ARBA" id="ARBA00009009"/>
    </source>
</evidence>
<evidence type="ECO:0000256" key="3">
    <source>
        <dbReference type="ARBA" id="ARBA00012865"/>
    </source>
</evidence>
<keyword evidence="11" id="KW-1185">Reference proteome</keyword>
<dbReference type="InterPro" id="IPR045155">
    <property type="entry name" value="Beta-lactam_cat"/>
</dbReference>
<dbReference type="EC" id="3.5.2.6" evidence="3 6"/>
<feature type="chain" id="PRO_5022902142" description="Beta-lactamase" evidence="8">
    <location>
        <begin position="24"/>
        <end position="292"/>
    </location>
</feature>
<evidence type="ECO:0000256" key="5">
    <source>
        <dbReference type="ARBA" id="ARBA00023251"/>
    </source>
</evidence>
<keyword evidence="8" id="KW-0732">Signal</keyword>
<reference evidence="10 11" key="1">
    <citation type="submission" date="2019-08" db="EMBL/GenBank/DDBJ databases">
        <title>Complete genome sequence of Terriglobus albidus strain ORNL.</title>
        <authorList>
            <person name="Podar M."/>
        </authorList>
    </citation>
    <scope>NUCLEOTIDE SEQUENCE [LARGE SCALE GENOMIC DNA]</scope>
    <source>
        <strain evidence="10 11">ORNL</strain>
    </source>
</reference>
<dbReference type="PANTHER" id="PTHR35333">
    <property type="entry name" value="BETA-LACTAMASE"/>
    <property type="match status" value="1"/>
</dbReference>
<dbReference type="OrthoDB" id="9784149at2"/>
<dbReference type="PROSITE" id="PS00146">
    <property type="entry name" value="BETA_LACTAMASE_A"/>
    <property type="match status" value="1"/>
</dbReference>
<dbReference type="SUPFAM" id="SSF56601">
    <property type="entry name" value="beta-lactamase/transpeptidase-like"/>
    <property type="match status" value="1"/>
</dbReference>
<evidence type="ECO:0000313" key="11">
    <source>
        <dbReference type="Proteomes" id="UP000321820"/>
    </source>
</evidence>
<dbReference type="Pfam" id="PF13354">
    <property type="entry name" value="Beta-lactamase2"/>
    <property type="match status" value="1"/>
</dbReference>
<evidence type="ECO:0000256" key="4">
    <source>
        <dbReference type="ARBA" id="ARBA00022801"/>
    </source>
</evidence>
<feature type="domain" description="Beta-lactamase class A catalytic" evidence="9">
    <location>
        <begin position="49"/>
        <end position="265"/>
    </location>
</feature>
<evidence type="ECO:0000259" key="9">
    <source>
        <dbReference type="Pfam" id="PF13354"/>
    </source>
</evidence>
<keyword evidence="5 6" id="KW-0046">Antibiotic resistance</keyword>
<dbReference type="RefSeq" id="WP_147648270.1">
    <property type="nucleotide sequence ID" value="NZ_CP042806.1"/>
</dbReference>
<dbReference type="GO" id="GO:0046677">
    <property type="term" value="P:response to antibiotic"/>
    <property type="evidence" value="ECO:0007669"/>
    <property type="project" value="UniProtKB-UniRule"/>
</dbReference>
<evidence type="ECO:0000256" key="7">
    <source>
        <dbReference type="SAM" id="MobiDB-lite"/>
    </source>
</evidence>
<dbReference type="InterPro" id="IPR023650">
    <property type="entry name" value="Beta-lactam_class-A_AS"/>
</dbReference>
<keyword evidence="4 6" id="KW-0378">Hydrolase</keyword>
<dbReference type="KEGG" id="talb:FTW19_14325"/>
<dbReference type="NCBIfam" id="NF033103">
    <property type="entry name" value="bla_class_A"/>
    <property type="match status" value="1"/>
</dbReference>
<evidence type="ECO:0000256" key="1">
    <source>
        <dbReference type="ARBA" id="ARBA00001526"/>
    </source>
</evidence>
<dbReference type="PRINTS" id="PR00118">
    <property type="entry name" value="BLACTAMASEA"/>
</dbReference>
<protein>
    <recommendedName>
        <fullName evidence="3 6">Beta-lactamase</fullName>
        <ecNumber evidence="3 6">3.5.2.6</ecNumber>
    </recommendedName>
</protein>
<sequence length="292" mass="31232">MPTRRAFLASTAAVLASSNRLFAASSTPDLKLLEPFLAQLEKEKGGRLGVSVLDTQTGAHAGHRAGEAFPMCSTFKLSLAAQVLARVDHGEEKLDRLVTYTQADLLSYAPVTKEHVATGMTVGALCEAAITLSDNTAANLLLVTVGGPAGFTRWLRSLGDTATRLDRNEPTLNSAEPGDQRDTTTPSAMLATLQKLTLGNVLSPASRKQLNDWMLATQTGLKKIKAGLPADWKEGDKTGSGDNSTTNDIAVLYPPDRKPVLITVYYTGSKLETDQSNLVFQEIGRKLGSLYV</sequence>
<dbReference type="InterPro" id="IPR000871">
    <property type="entry name" value="Beta-lactam_class-A"/>
</dbReference>
<gene>
    <name evidence="10" type="primary">bla</name>
    <name evidence="10" type="ORF">FTW19_14325</name>
</gene>
<evidence type="ECO:0000313" key="10">
    <source>
        <dbReference type="EMBL" id="QEE29071.1"/>
    </source>
</evidence>
<dbReference type="Gene3D" id="3.40.710.10">
    <property type="entry name" value="DD-peptidase/beta-lactamase superfamily"/>
    <property type="match status" value="1"/>
</dbReference>
<organism evidence="10 11">
    <name type="scientific">Terriglobus albidus</name>
    <dbReference type="NCBI Taxonomy" id="1592106"/>
    <lineage>
        <taxon>Bacteria</taxon>
        <taxon>Pseudomonadati</taxon>
        <taxon>Acidobacteriota</taxon>
        <taxon>Terriglobia</taxon>
        <taxon>Terriglobales</taxon>
        <taxon>Acidobacteriaceae</taxon>
        <taxon>Terriglobus</taxon>
    </lineage>
</organism>
<comment type="catalytic activity">
    <reaction evidence="1 6">
        <text>a beta-lactam + H2O = a substituted beta-amino acid</text>
        <dbReference type="Rhea" id="RHEA:20401"/>
        <dbReference type="ChEBI" id="CHEBI:15377"/>
        <dbReference type="ChEBI" id="CHEBI:35627"/>
        <dbReference type="ChEBI" id="CHEBI:140347"/>
        <dbReference type="EC" id="3.5.2.6"/>
    </reaction>
</comment>
<evidence type="ECO:0000256" key="6">
    <source>
        <dbReference type="RuleBase" id="RU361140"/>
    </source>
</evidence>
<comment type="similarity">
    <text evidence="2 6">Belongs to the class-A beta-lactamase family.</text>
</comment>
<dbReference type="PANTHER" id="PTHR35333:SF3">
    <property type="entry name" value="BETA-LACTAMASE-TYPE TRANSPEPTIDASE FOLD CONTAINING PROTEIN"/>
    <property type="match status" value="1"/>
</dbReference>
<dbReference type="Proteomes" id="UP000321820">
    <property type="component" value="Chromosome"/>
</dbReference>
<dbReference type="EMBL" id="CP042806">
    <property type="protein sequence ID" value="QEE29071.1"/>
    <property type="molecule type" value="Genomic_DNA"/>
</dbReference>